<reference evidence="2 3" key="1">
    <citation type="submission" date="2022-08" db="EMBL/GenBank/DDBJ databases">
        <title>Genome Sequence of the sulphate-reducing bacterium, Pseudodesulfovibrio sp. SYK.</title>
        <authorList>
            <person name="Kondo R."/>
            <person name="Kataoka T."/>
        </authorList>
    </citation>
    <scope>NUCLEOTIDE SEQUENCE [LARGE SCALE GENOMIC DNA]</scope>
    <source>
        <strain evidence="2 3">SYK</strain>
    </source>
</reference>
<sequence>MNKELCIVHANCQGAPLIERLETCPEFADRYECRLFTNYVREPLPDDIWKNCTLFLYQFLGPNWDELASETLLTKLSDNARSLCIPNMFFTGYWPTWSNKTGFDYRCEHLDTLVALGLPAEETVILALHANIAAKYDLPARLAQTFVQEESREAHTPITYSHIIRESYKDTRLFNTINHPGPMLMNHVAKGVLKELGFTPPNDTILNSLGDPFPECELPINPKVAATLGLSFGGPEQKYEIYGGKMAFARWVTHYISARKANVTDFIGYLQGVHKP</sequence>
<evidence type="ECO:0000259" key="1">
    <source>
        <dbReference type="Pfam" id="PF18588"/>
    </source>
</evidence>
<gene>
    <name evidence="2" type="ORF">SYK_18410</name>
</gene>
<dbReference type="InterPro" id="IPR041307">
    <property type="entry name" value="WcbI"/>
</dbReference>
<feature type="domain" description="Polysaccharide biosynthesis enzyme WcbI" evidence="1">
    <location>
        <begin position="5"/>
        <end position="200"/>
    </location>
</feature>
<dbReference type="RefSeq" id="WP_281760004.1">
    <property type="nucleotide sequence ID" value="NZ_AP026709.1"/>
</dbReference>
<accession>A0ABM8B182</accession>
<keyword evidence="3" id="KW-1185">Reference proteome</keyword>
<dbReference type="Gene3D" id="3.40.50.12080">
    <property type="match status" value="1"/>
</dbReference>
<proteinExistence type="predicted"/>
<evidence type="ECO:0000313" key="3">
    <source>
        <dbReference type="Proteomes" id="UP001317742"/>
    </source>
</evidence>
<dbReference type="Proteomes" id="UP001317742">
    <property type="component" value="Chromosome"/>
</dbReference>
<evidence type="ECO:0000313" key="2">
    <source>
        <dbReference type="EMBL" id="BDQ37481.1"/>
    </source>
</evidence>
<dbReference type="EMBL" id="AP026709">
    <property type="protein sequence ID" value="BDQ37481.1"/>
    <property type="molecule type" value="Genomic_DNA"/>
</dbReference>
<dbReference type="Pfam" id="PF18588">
    <property type="entry name" value="WcbI"/>
    <property type="match status" value="1"/>
</dbReference>
<organism evidence="2 3">
    <name type="scientific">Pseudodesulfovibrio nedwellii</name>
    <dbReference type="NCBI Taxonomy" id="2973072"/>
    <lineage>
        <taxon>Bacteria</taxon>
        <taxon>Pseudomonadati</taxon>
        <taxon>Thermodesulfobacteriota</taxon>
        <taxon>Desulfovibrionia</taxon>
        <taxon>Desulfovibrionales</taxon>
        <taxon>Desulfovibrionaceae</taxon>
    </lineage>
</organism>
<protein>
    <recommendedName>
        <fullName evidence="1">Polysaccharide biosynthesis enzyme WcbI domain-containing protein</fullName>
    </recommendedName>
</protein>
<name>A0ABM8B182_9BACT</name>